<sequence length="60" mass="5808">MQALKGDAGSPAPGAGLVRQVLRHALPGHSHRPAACAEGQGRSAAPGVSARPADCAALAA</sequence>
<organism evidence="1 2">
    <name type="scientific">Rangifer tarandus platyrhynchus</name>
    <name type="common">Svalbard reindeer</name>
    <dbReference type="NCBI Taxonomy" id="3082113"/>
    <lineage>
        <taxon>Eukaryota</taxon>
        <taxon>Metazoa</taxon>
        <taxon>Chordata</taxon>
        <taxon>Craniata</taxon>
        <taxon>Vertebrata</taxon>
        <taxon>Euteleostomi</taxon>
        <taxon>Mammalia</taxon>
        <taxon>Eutheria</taxon>
        <taxon>Laurasiatheria</taxon>
        <taxon>Artiodactyla</taxon>
        <taxon>Ruminantia</taxon>
        <taxon>Pecora</taxon>
        <taxon>Cervidae</taxon>
        <taxon>Odocoileinae</taxon>
        <taxon>Rangifer</taxon>
    </lineage>
</organism>
<dbReference type="Proteomes" id="UP001162501">
    <property type="component" value="Chromosome 18"/>
</dbReference>
<feature type="non-terminal residue" evidence="1">
    <location>
        <position position="60"/>
    </location>
</feature>
<reference evidence="1" key="2">
    <citation type="submission" date="2025-03" db="EMBL/GenBank/DDBJ databases">
        <authorList>
            <consortium name="ELIXIR-Norway"/>
            <consortium name="Elixir Norway"/>
        </authorList>
    </citation>
    <scope>NUCLEOTIDE SEQUENCE</scope>
</reference>
<gene>
    <name evidence="1" type="ORF">MRATA1EN22A_LOCUS7686</name>
</gene>
<proteinExistence type="predicted"/>
<reference evidence="1" key="1">
    <citation type="submission" date="2023-05" db="EMBL/GenBank/DDBJ databases">
        <authorList>
            <consortium name="ELIXIR-Norway"/>
        </authorList>
    </citation>
    <scope>NUCLEOTIDE SEQUENCE</scope>
</reference>
<evidence type="ECO:0000313" key="1">
    <source>
        <dbReference type="EMBL" id="CAM9804221.1"/>
    </source>
</evidence>
<name>A0AC59YM00_RANTA</name>
<accession>A0AC59YM00</accession>
<evidence type="ECO:0000313" key="2">
    <source>
        <dbReference type="Proteomes" id="UP001162501"/>
    </source>
</evidence>
<protein>
    <submittedName>
        <fullName evidence="1">Uncharacterized protein</fullName>
    </submittedName>
</protein>
<dbReference type="EMBL" id="OX596102">
    <property type="protein sequence ID" value="CAM9804221.1"/>
    <property type="molecule type" value="Genomic_DNA"/>
</dbReference>